<evidence type="ECO:0000256" key="1">
    <source>
        <dbReference type="ARBA" id="ARBA00004651"/>
    </source>
</evidence>
<evidence type="ECO:0000256" key="3">
    <source>
        <dbReference type="ARBA" id="ARBA00022475"/>
    </source>
</evidence>
<dbReference type="AlphaFoldDB" id="A0A382Q886"/>
<keyword evidence="12" id="KW-1208">Phospholipid metabolism</keyword>
<evidence type="ECO:0000256" key="2">
    <source>
        <dbReference type="ARBA" id="ARBA00010185"/>
    </source>
</evidence>
<evidence type="ECO:0008006" key="15">
    <source>
        <dbReference type="Google" id="ProtNLM"/>
    </source>
</evidence>
<comment type="similarity">
    <text evidence="2">Belongs to the CDS family.</text>
</comment>
<evidence type="ECO:0000256" key="13">
    <source>
        <dbReference type="SAM" id="Phobius"/>
    </source>
</evidence>
<dbReference type="Pfam" id="PF01148">
    <property type="entry name" value="CTP_transf_1"/>
    <property type="match status" value="1"/>
</dbReference>
<keyword evidence="7" id="KW-0548">Nucleotidyltransferase</keyword>
<keyword evidence="9" id="KW-0443">Lipid metabolism</keyword>
<organism evidence="14">
    <name type="scientific">marine metagenome</name>
    <dbReference type="NCBI Taxonomy" id="408172"/>
    <lineage>
        <taxon>unclassified sequences</taxon>
        <taxon>metagenomes</taxon>
        <taxon>ecological metagenomes</taxon>
    </lineage>
</organism>
<dbReference type="EMBL" id="UINC01112060">
    <property type="protein sequence ID" value="SVC80722.1"/>
    <property type="molecule type" value="Genomic_DNA"/>
</dbReference>
<dbReference type="PANTHER" id="PTHR46382:SF1">
    <property type="entry name" value="PHOSPHATIDATE CYTIDYLYLTRANSFERASE"/>
    <property type="match status" value="1"/>
</dbReference>
<evidence type="ECO:0000256" key="7">
    <source>
        <dbReference type="ARBA" id="ARBA00022695"/>
    </source>
</evidence>
<gene>
    <name evidence="14" type="ORF">METZ01_LOCUS333576</name>
</gene>
<feature type="non-terminal residue" evidence="14">
    <location>
        <position position="1"/>
    </location>
</feature>
<dbReference type="GO" id="GO:0005886">
    <property type="term" value="C:plasma membrane"/>
    <property type="evidence" value="ECO:0007669"/>
    <property type="project" value="UniProtKB-SubCell"/>
</dbReference>
<evidence type="ECO:0000256" key="5">
    <source>
        <dbReference type="ARBA" id="ARBA00022679"/>
    </source>
</evidence>
<keyword evidence="6 13" id="KW-0812">Transmembrane</keyword>
<keyword evidence="5" id="KW-0808">Transferase</keyword>
<evidence type="ECO:0000256" key="9">
    <source>
        <dbReference type="ARBA" id="ARBA00023098"/>
    </source>
</evidence>
<keyword evidence="3" id="KW-1003">Cell membrane</keyword>
<dbReference type="GO" id="GO:0004605">
    <property type="term" value="F:phosphatidate cytidylyltransferase activity"/>
    <property type="evidence" value="ECO:0007669"/>
    <property type="project" value="TreeGrafter"/>
</dbReference>
<feature type="transmembrane region" description="Helical" evidence="13">
    <location>
        <begin position="12"/>
        <end position="33"/>
    </location>
</feature>
<keyword evidence="8 13" id="KW-1133">Transmembrane helix</keyword>
<dbReference type="InterPro" id="IPR000374">
    <property type="entry name" value="PC_trans"/>
</dbReference>
<protein>
    <recommendedName>
        <fullName evidence="15">Phosphatidate cytidylyltransferase</fullName>
    </recommendedName>
</protein>
<dbReference type="GO" id="GO:0016024">
    <property type="term" value="P:CDP-diacylglycerol biosynthetic process"/>
    <property type="evidence" value="ECO:0007669"/>
    <property type="project" value="TreeGrafter"/>
</dbReference>
<proteinExistence type="inferred from homology"/>
<evidence type="ECO:0000256" key="8">
    <source>
        <dbReference type="ARBA" id="ARBA00022989"/>
    </source>
</evidence>
<dbReference type="PROSITE" id="PS01315">
    <property type="entry name" value="CDS"/>
    <property type="match status" value="1"/>
</dbReference>
<evidence type="ECO:0000256" key="11">
    <source>
        <dbReference type="ARBA" id="ARBA00023209"/>
    </source>
</evidence>
<evidence type="ECO:0000256" key="12">
    <source>
        <dbReference type="ARBA" id="ARBA00023264"/>
    </source>
</evidence>
<keyword evidence="11" id="KW-0594">Phospholipid biosynthesis</keyword>
<sequence length="79" mass="8637">WFGKPELNSKDGMALLGLSLVIGMVSVLGDLTISMFKRKRDVKDSSNLLPGHGGFLDRIDSLLSATPVFVLYLLSVSWL</sequence>
<evidence type="ECO:0000256" key="10">
    <source>
        <dbReference type="ARBA" id="ARBA00023136"/>
    </source>
</evidence>
<dbReference type="PANTHER" id="PTHR46382">
    <property type="entry name" value="PHOSPHATIDATE CYTIDYLYLTRANSFERASE"/>
    <property type="match status" value="1"/>
</dbReference>
<evidence type="ECO:0000256" key="6">
    <source>
        <dbReference type="ARBA" id="ARBA00022692"/>
    </source>
</evidence>
<name>A0A382Q886_9ZZZZ</name>
<evidence type="ECO:0000256" key="4">
    <source>
        <dbReference type="ARBA" id="ARBA00022516"/>
    </source>
</evidence>
<keyword evidence="10 13" id="KW-0472">Membrane</keyword>
<evidence type="ECO:0000313" key="14">
    <source>
        <dbReference type="EMBL" id="SVC80722.1"/>
    </source>
</evidence>
<comment type="subcellular location">
    <subcellularLocation>
        <location evidence="1">Cell membrane</location>
        <topology evidence="1">Multi-pass membrane protein</topology>
    </subcellularLocation>
</comment>
<keyword evidence="4" id="KW-0444">Lipid biosynthesis</keyword>
<reference evidence="14" key="1">
    <citation type="submission" date="2018-05" db="EMBL/GenBank/DDBJ databases">
        <authorList>
            <person name="Lanie J.A."/>
            <person name="Ng W.-L."/>
            <person name="Kazmierczak K.M."/>
            <person name="Andrzejewski T.M."/>
            <person name="Davidsen T.M."/>
            <person name="Wayne K.J."/>
            <person name="Tettelin H."/>
            <person name="Glass J.I."/>
            <person name="Rusch D."/>
            <person name="Podicherti R."/>
            <person name="Tsui H.-C.T."/>
            <person name="Winkler M.E."/>
        </authorList>
    </citation>
    <scope>NUCLEOTIDE SEQUENCE</scope>
</reference>
<accession>A0A382Q886</accession>